<proteinExistence type="predicted"/>
<sequence>MQKTIMLKDGRHGYWKVRMKLLVRGINDVAWIAVKTEWDEPTIFTAEGKKPKPKEQRQGMVREVVQEVARRMLCNQAGGEVVKFWSKECISRGGEEHGDGCPDVDGAYLVGEESISIVEDEDSATLVEKSGISSVGVSSVCQRVNQEACGLVETMWTQDAELAWDKLEEQVYTVEKRQEINLGSKFMP</sequence>
<organism evidence="1">
    <name type="scientific">Brassica cretica</name>
    <name type="common">Mustard</name>
    <dbReference type="NCBI Taxonomy" id="69181"/>
    <lineage>
        <taxon>Eukaryota</taxon>
        <taxon>Viridiplantae</taxon>
        <taxon>Streptophyta</taxon>
        <taxon>Embryophyta</taxon>
        <taxon>Tracheophyta</taxon>
        <taxon>Spermatophyta</taxon>
        <taxon>Magnoliopsida</taxon>
        <taxon>eudicotyledons</taxon>
        <taxon>Gunneridae</taxon>
        <taxon>Pentapetalae</taxon>
        <taxon>rosids</taxon>
        <taxon>malvids</taxon>
        <taxon>Brassicales</taxon>
        <taxon>Brassicaceae</taxon>
        <taxon>Brassiceae</taxon>
        <taxon>Brassica</taxon>
    </lineage>
</organism>
<reference evidence="1" key="1">
    <citation type="submission" date="2019-12" db="EMBL/GenBank/DDBJ databases">
        <title>Genome sequencing and annotation of Brassica cretica.</title>
        <authorList>
            <person name="Studholme D.J."/>
            <person name="Sarris P.F."/>
        </authorList>
    </citation>
    <scope>NUCLEOTIDE SEQUENCE</scope>
    <source>
        <strain evidence="1">PFS-102/07</strain>
        <tissue evidence="1">Leaf</tissue>
    </source>
</reference>
<comment type="caution">
    <text evidence="1">The sequence shown here is derived from an EMBL/GenBank/DDBJ whole genome shotgun (WGS) entry which is preliminary data.</text>
</comment>
<accession>A0A8S9GR75</accession>
<gene>
    <name evidence="1" type="ORF">F2Q70_00019887</name>
</gene>
<evidence type="ECO:0000313" key="1">
    <source>
        <dbReference type="EMBL" id="KAF2549041.1"/>
    </source>
</evidence>
<dbReference type="AlphaFoldDB" id="A0A8S9GR75"/>
<dbReference type="EMBL" id="QGKY02001925">
    <property type="protein sequence ID" value="KAF2549041.1"/>
    <property type="molecule type" value="Genomic_DNA"/>
</dbReference>
<name>A0A8S9GR75_BRACR</name>
<protein>
    <submittedName>
        <fullName evidence="1">Uncharacterized protein</fullName>
    </submittedName>
</protein>